<name>A0ABQ7LY36_BRACM</name>
<reference evidence="1 2" key="1">
    <citation type="submission" date="2021-03" db="EMBL/GenBank/DDBJ databases">
        <authorList>
            <person name="King G.J."/>
            <person name="Bancroft I."/>
            <person name="Baten A."/>
            <person name="Bloomfield J."/>
            <person name="Borpatragohain P."/>
            <person name="He Z."/>
            <person name="Irish N."/>
            <person name="Irwin J."/>
            <person name="Liu K."/>
            <person name="Mauleon R.P."/>
            <person name="Moore J."/>
            <person name="Morris R."/>
            <person name="Ostergaard L."/>
            <person name="Wang B."/>
            <person name="Wells R."/>
        </authorList>
    </citation>
    <scope>NUCLEOTIDE SEQUENCE [LARGE SCALE GENOMIC DNA]</scope>
    <source>
        <strain evidence="1">R-o-18</strain>
        <tissue evidence="1">Leaf</tissue>
    </source>
</reference>
<keyword evidence="2" id="KW-1185">Reference proteome</keyword>
<comment type="caution">
    <text evidence="1">The sequence shown here is derived from an EMBL/GenBank/DDBJ whole genome shotgun (WGS) entry which is preliminary data.</text>
</comment>
<dbReference type="Gene3D" id="3.50.50.60">
    <property type="entry name" value="FAD/NAD(P)-binding domain"/>
    <property type="match status" value="1"/>
</dbReference>
<dbReference type="InterPro" id="IPR036188">
    <property type="entry name" value="FAD/NAD-bd_sf"/>
</dbReference>
<sequence length="102" mass="11592">MYPSPFSPVATTTKSNQFNFWSLWYWLGFQVVATKKKNRDRSLLAVRGLDTFTGDIVHSSQYSADFKGKNVLIRGGNYGLEISFDLNNLDANMVVMIRTSVF</sequence>
<evidence type="ECO:0000313" key="2">
    <source>
        <dbReference type="Proteomes" id="UP000823674"/>
    </source>
</evidence>
<gene>
    <name evidence="1" type="primary">A06p004840.1_BraROA</name>
    <name evidence="1" type="ORF">IGI04_021452</name>
</gene>
<evidence type="ECO:0000313" key="1">
    <source>
        <dbReference type="EMBL" id="KAG5391489.1"/>
    </source>
</evidence>
<organism evidence="1 2">
    <name type="scientific">Brassica rapa subsp. trilocularis</name>
    <dbReference type="NCBI Taxonomy" id="1813537"/>
    <lineage>
        <taxon>Eukaryota</taxon>
        <taxon>Viridiplantae</taxon>
        <taxon>Streptophyta</taxon>
        <taxon>Embryophyta</taxon>
        <taxon>Tracheophyta</taxon>
        <taxon>Spermatophyta</taxon>
        <taxon>Magnoliopsida</taxon>
        <taxon>eudicotyledons</taxon>
        <taxon>Gunneridae</taxon>
        <taxon>Pentapetalae</taxon>
        <taxon>rosids</taxon>
        <taxon>malvids</taxon>
        <taxon>Brassicales</taxon>
        <taxon>Brassicaceae</taxon>
        <taxon>Brassiceae</taxon>
        <taxon>Brassica</taxon>
    </lineage>
</organism>
<protein>
    <recommendedName>
        <fullName evidence="3">Malectin domain-containing protein</fullName>
    </recommendedName>
</protein>
<dbReference type="EMBL" id="JADBGQ010000006">
    <property type="protein sequence ID" value="KAG5391489.1"/>
    <property type="molecule type" value="Genomic_DNA"/>
</dbReference>
<accession>A0ABQ7LY36</accession>
<dbReference type="Proteomes" id="UP000823674">
    <property type="component" value="Chromosome A06"/>
</dbReference>
<evidence type="ECO:0008006" key="3">
    <source>
        <dbReference type="Google" id="ProtNLM"/>
    </source>
</evidence>
<proteinExistence type="predicted"/>